<dbReference type="EMBL" id="JAJIRN010000001">
    <property type="protein sequence ID" value="MCV2366695.1"/>
    <property type="molecule type" value="Genomic_DNA"/>
</dbReference>
<feature type="chain" id="PRO_5045249118" description="Lipoprotein" evidence="1">
    <location>
        <begin position="32"/>
        <end position="157"/>
    </location>
</feature>
<evidence type="ECO:0000256" key="1">
    <source>
        <dbReference type="SAM" id="SignalP"/>
    </source>
</evidence>
<gene>
    <name evidence="2" type="ORF">LNV07_01090</name>
</gene>
<keyword evidence="3" id="KW-1185">Reference proteome</keyword>
<dbReference type="RefSeq" id="WP_263569331.1">
    <property type="nucleotide sequence ID" value="NZ_JAJIRN010000001.1"/>
</dbReference>
<evidence type="ECO:0000313" key="2">
    <source>
        <dbReference type="EMBL" id="MCV2366695.1"/>
    </source>
</evidence>
<protein>
    <recommendedName>
        <fullName evidence="4">Lipoprotein</fullName>
    </recommendedName>
</protein>
<reference evidence="2 3" key="1">
    <citation type="submission" date="2021-11" db="EMBL/GenBank/DDBJ databases">
        <authorList>
            <person name="Liang Q."/>
            <person name="Mou H."/>
            <person name="Liu Z."/>
        </authorList>
    </citation>
    <scope>NUCLEOTIDE SEQUENCE [LARGE SCALE GENOMIC DNA]</scope>
    <source>
        <strain evidence="2 3">CHU3</strain>
    </source>
</reference>
<comment type="caution">
    <text evidence="2">The sequence shown here is derived from an EMBL/GenBank/DDBJ whole genome shotgun (WGS) entry which is preliminary data.</text>
</comment>
<sequence length="157" mass="15883">MKSLPIKPLRRSARAGHGCAAAMLLLLTACGGGGGDAGGNAPSTPSAANAASSSAPLSSALSAQKLSAAVPETYRGPLSMPQDQIAQTAQGLPAAPGRTYLKVTVTYAGSSTPSLLWLGPWRAEGRPPRIQVPVAVQKVAYELYNSAGSVSATWSLP</sequence>
<proteinExistence type="predicted"/>
<organism evidence="2 3">
    <name type="scientific">Roseateles oligotrophus</name>
    <dbReference type="NCBI Taxonomy" id="1769250"/>
    <lineage>
        <taxon>Bacteria</taxon>
        <taxon>Pseudomonadati</taxon>
        <taxon>Pseudomonadota</taxon>
        <taxon>Betaproteobacteria</taxon>
        <taxon>Burkholderiales</taxon>
        <taxon>Sphaerotilaceae</taxon>
        <taxon>Roseateles</taxon>
    </lineage>
</organism>
<keyword evidence="1" id="KW-0732">Signal</keyword>
<feature type="signal peptide" evidence="1">
    <location>
        <begin position="1"/>
        <end position="31"/>
    </location>
</feature>
<name>A0ABT2YBW0_9BURK</name>
<dbReference type="PROSITE" id="PS51257">
    <property type="entry name" value="PROKAR_LIPOPROTEIN"/>
    <property type="match status" value="1"/>
</dbReference>
<evidence type="ECO:0008006" key="4">
    <source>
        <dbReference type="Google" id="ProtNLM"/>
    </source>
</evidence>
<dbReference type="Proteomes" id="UP001209701">
    <property type="component" value="Unassembled WGS sequence"/>
</dbReference>
<accession>A0ABT2YBW0</accession>
<evidence type="ECO:0000313" key="3">
    <source>
        <dbReference type="Proteomes" id="UP001209701"/>
    </source>
</evidence>